<dbReference type="AlphaFoldDB" id="A0A0C3PKL0"/>
<name>A0A0C3PKL0_PISTI</name>
<reference evidence="1 2" key="1">
    <citation type="submission" date="2014-04" db="EMBL/GenBank/DDBJ databases">
        <authorList>
            <consortium name="DOE Joint Genome Institute"/>
            <person name="Kuo A."/>
            <person name="Kohler A."/>
            <person name="Costa M.D."/>
            <person name="Nagy L.G."/>
            <person name="Floudas D."/>
            <person name="Copeland A."/>
            <person name="Barry K.W."/>
            <person name="Cichocki N."/>
            <person name="Veneault-Fourrey C."/>
            <person name="LaButti K."/>
            <person name="Lindquist E.A."/>
            <person name="Lipzen A."/>
            <person name="Lundell T."/>
            <person name="Morin E."/>
            <person name="Murat C."/>
            <person name="Sun H."/>
            <person name="Tunlid A."/>
            <person name="Henrissat B."/>
            <person name="Grigoriev I.V."/>
            <person name="Hibbett D.S."/>
            <person name="Martin F."/>
            <person name="Nordberg H.P."/>
            <person name="Cantor M.N."/>
            <person name="Hua S.X."/>
        </authorList>
    </citation>
    <scope>NUCLEOTIDE SEQUENCE [LARGE SCALE GENOMIC DNA]</scope>
    <source>
        <strain evidence="1 2">Marx 270</strain>
    </source>
</reference>
<dbReference type="EMBL" id="KN831956">
    <property type="protein sequence ID" value="KIO08779.1"/>
    <property type="molecule type" value="Genomic_DNA"/>
</dbReference>
<organism evidence="1 2">
    <name type="scientific">Pisolithus tinctorius Marx 270</name>
    <dbReference type="NCBI Taxonomy" id="870435"/>
    <lineage>
        <taxon>Eukaryota</taxon>
        <taxon>Fungi</taxon>
        <taxon>Dikarya</taxon>
        <taxon>Basidiomycota</taxon>
        <taxon>Agaricomycotina</taxon>
        <taxon>Agaricomycetes</taxon>
        <taxon>Agaricomycetidae</taxon>
        <taxon>Boletales</taxon>
        <taxon>Sclerodermatineae</taxon>
        <taxon>Pisolithaceae</taxon>
        <taxon>Pisolithus</taxon>
    </lineage>
</organism>
<dbReference type="Proteomes" id="UP000054217">
    <property type="component" value="Unassembled WGS sequence"/>
</dbReference>
<gene>
    <name evidence="1" type="ORF">M404DRAFT_325513</name>
</gene>
<evidence type="ECO:0000313" key="1">
    <source>
        <dbReference type="EMBL" id="KIO08779.1"/>
    </source>
</evidence>
<protein>
    <submittedName>
        <fullName evidence="1">Uncharacterized protein</fullName>
    </submittedName>
</protein>
<sequence>MSPGWISGERHIRSKYIAGFLESYIPTLCLRSREGMIRVAQSWRLRHRHRLRLRLVGG</sequence>
<dbReference type="InParanoid" id="A0A0C3PKL0"/>
<dbReference type="HOGENOM" id="CLU_2980044_0_0_1"/>
<accession>A0A0C3PKL0</accession>
<keyword evidence="2" id="KW-1185">Reference proteome</keyword>
<proteinExistence type="predicted"/>
<evidence type="ECO:0000313" key="2">
    <source>
        <dbReference type="Proteomes" id="UP000054217"/>
    </source>
</evidence>
<reference evidence="2" key="2">
    <citation type="submission" date="2015-01" db="EMBL/GenBank/DDBJ databases">
        <title>Evolutionary Origins and Diversification of the Mycorrhizal Mutualists.</title>
        <authorList>
            <consortium name="DOE Joint Genome Institute"/>
            <consortium name="Mycorrhizal Genomics Consortium"/>
            <person name="Kohler A."/>
            <person name="Kuo A."/>
            <person name="Nagy L.G."/>
            <person name="Floudas D."/>
            <person name="Copeland A."/>
            <person name="Barry K.W."/>
            <person name="Cichocki N."/>
            <person name="Veneault-Fourrey C."/>
            <person name="LaButti K."/>
            <person name="Lindquist E.A."/>
            <person name="Lipzen A."/>
            <person name="Lundell T."/>
            <person name="Morin E."/>
            <person name="Murat C."/>
            <person name="Riley R."/>
            <person name="Ohm R."/>
            <person name="Sun H."/>
            <person name="Tunlid A."/>
            <person name="Henrissat B."/>
            <person name="Grigoriev I.V."/>
            <person name="Hibbett D.S."/>
            <person name="Martin F."/>
        </authorList>
    </citation>
    <scope>NUCLEOTIDE SEQUENCE [LARGE SCALE GENOMIC DNA]</scope>
    <source>
        <strain evidence="2">Marx 270</strain>
    </source>
</reference>